<organism evidence="2">
    <name type="scientific">Streptomyces sp. SID14436</name>
    <dbReference type="NCBI Taxonomy" id="2706070"/>
    <lineage>
        <taxon>Bacteria</taxon>
        <taxon>Bacillati</taxon>
        <taxon>Actinomycetota</taxon>
        <taxon>Actinomycetes</taxon>
        <taxon>Kitasatosporales</taxon>
        <taxon>Streptomycetaceae</taxon>
        <taxon>Streptomyces</taxon>
    </lineage>
</organism>
<dbReference type="EMBL" id="JAAGMD010000538">
    <property type="protein sequence ID" value="NEA88049.1"/>
    <property type="molecule type" value="Genomic_DNA"/>
</dbReference>
<dbReference type="AlphaFoldDB" id="A0A6G3QX16"/>
<accession>A0A6G3QX16</accession>
<protein>
    <submittedName>
        <fullName evidence="2">Uncharacterized protein</fullName>
    </submittedName>
</protein>
<dbReference type="RefSeq" id="WP_164438574.1">
    <property type="nucleotide sequence ID" value="NZ_JAAGMD010000538.1"/>
</dbReference>
<proteinExistence type="predicted"/>
<evidence type="ECO:0000256" key="1">
    <source>
        <dbReference type="SAM" id="MobiDB-lite"/>
    </source>
</evidence>
<feature type="compositionally biased region" description="Low complexity" evidence="1">
    <location>
        <begin position="84"/>
        <end position="94"/>
    </location>
</feature>
<evidence type="ECO:0000313" key="2">
    <source>
        <dbReference type="EMBL" id="NEA88049.1"/>
    </source>
</evidence>
<reference evidence="2" key="1">
    <citation type="submission" date="2020-01" db="EMBL/GenBank/DDBJ databases">
        <title>Insect and environment-associated Actinomycetes.</title>
        <authorList>
            <person name="Currrie C."/>
            <person name="Chevrette M."/>
            <person name="Carlson C."/>
            <person name="Stubbendieck R."/>
            <person name="Wendt-Pienkowski E."/>
        </authorList>
    </citation>
    <scope>NUCLEOTIDE SEQUENCE</scope>
    <source>
        <strain evidence="2">SID14436</strain>
    </source>
</reference>
<comment type="caution">
    <text evidence="2">The sequence shown here is derived from an EMBL/GenBank/DDBJ whole genome shotgun (WGS) entry which is preliminary data.</text>
</comment>
<gene>
    <name evidence="2" type="ORF">G3I53_18915</name>
</gene>
<dbReference type="PROSITE" id="PS51257">
    <property type="entry name" value="PROKAR_LIPOPROTEIN"/>
    <property type="match status" value="1"/>
</dbReference>
<feature type="compositionally biased region" description="Basic and acidic residues" evidence="1">
    <location>
        <begin position="72"/>
        <end position="83"/>
    </location>
</feature>
<feature type="region of interest" description="Disordered" evidence="1">
    <location>
        <begin position="35"/>
        <end position="144"/>
    </location>
</feature>
<name>A0A6G3QX16_9ACTN</name>
<sequence length="257" mass="25678">MPRHAGGRARDPRTARLLAFVGAATACVVALPLAAESGGSPSPLGAVGALGSAQEAGRTGPTALGGPPGSEGAERPGETRGERSGTATGSAAAGDLAVRSGAADRNAEAPAGDQVGDGRTGVPEGAPGAFDDLDGPRPPSTGLFRAPVLRCGPELSSPDGIEAQTCVVVLGDEVWGRTYYRNATGTAPSAVLSLMAPGGRSVRVHCAVESGDEPAVCETPRRPRRGHLDEHEAIVEFAARSGDGPLLLRAGSNQPGD</sequence>